<protein>
    <recommendedName>
        <fullName evidence="6">Filamentation protein</fullName>
    </recommendedName>
</protein>
<evidence type="ECO:0000256" key="1">
    <source>
        <dbReference type="ARBA" id="ARBA00002550"/>
    </source>
</evidence>
<comment type="similarity">
    <text evidence="2">Belongs to the YPP1 family.</text>
</comment>
<dbReference type="AlphaFoldDB" id="A0A6A6FF05"/>
<feature type="compositionally biased region" description="Polar residues" evidence="3">
    <location>
        <begin position="801"/>
        <end position="811"/>
    </location>
</feature>
<evidence type="ECO:0000256" key="3">
    <source>
        <dbReference type="SAM" id="MobiDB-lite"/>
    </source>
</evidence>
<dbReference type="OrthoDB" id="29013at2759"/>
<comment type="function">
    <text evidence="1">Involved in endocytosis.</text>
</comment>
<reference evidence="4" key="1">
    <citation type="journal article" date="2020" name="Stud. Mycol.">
        <title>101 Dothideomycetes genomes: a test case for predicting lifestyles and emergence of pathogens.</title>
        <authorList>
            <person name="Haridas S."/>
            <person name="Albert R."/>
            <person name="Binder M."/>
            <person name="Bloem J."/>
            <person name="Labutti K."/>
            <person name="Salamov A."/>
            <person name="Andreopoulos B."/>
            <person name="Baker S."/>
            <person name="Barry K."/>
            <person name="Bills G."/>
            <person name="Bluhm B."/>
            <person name="Cannon C."/>
            <person name="Castanera R."/>
            <person name="Culley D."/>
            <person name="Daum C."/>
            <person name="Ezra D."/>
            <person name="Gonzalez J."/>
            <person name="Henrissat B."/>
            <person name="Kuo A."/>
            <person name="Liang C."/>
            <person name="Lipzen A."/>
            <person name="Lutzoni F."/>
            <person name="Magnuson J."/>
            <person name="Mondo S."/>
            <person name="Nolan M."/>
            <person name="Ohm R."/>
            <person name="Pangilinan J."/>
            <person name="Park H.-J."/>
            <person name="Ramirez L."/>
            <person name="Alfaro M."/>
            <person name="Sun H."/>
            <person name="Tritt A."/>
            <person name="Yoshinaga Y."/>
            <person name="Zwiers L.-H."/>
            <person name="Turgeon B."/>
            <person name="Goodwin S."/>
            <person name="Spatafora J."/>
            <person name="Crous P."/>
            <person name="Grigoriev I."/>
        </authorList>
    </citation>
    <scope>NUCLEOTIDE SEQUENCE</scope>
    <source>
        <strain evidence="4">SCOH1-5</strain>
    </source>
</reference>
<proteinExistence type="inferred from homology"/>
<evidence type="ECO:0000256" key="2">
    <source>
        <dbReference type="ARBA" id="ARBA00038251"/>
    </source>
</evidence>
<feature type="compositionally biased region" description="Low complexity" evidence="3">
    <location>
        <begin position="764"/>
        <end position="773"/>
    </location>
</feature>
<dbReference type="EMBL" id="ML992674">
    <property type="protein sequence ID" value="KAF2212059.1"/>
    <property type="molecule type" value="Genomic_DNA"/>
</dbReference>
<dbReference type="SUPFAM" id="SSF48452">
    <property type="entry name" value="TPR-like"/>
    <property type="match status" value="1"/>
</dbReference>
<feature type="region of interest" description="Disordered" evidence="3">
    <location>
        <begin position="876"/>
        <end position="917"/>
    </location>
</feature>
<feature type="compositionally biased region" description="Polar residues" evidence="3">
    <location>
        <begin position="1059"/>
        <end position="1085"/>
    </location>
</feature>
<feature type="region of interest" description="Disordered" evidence="3">
    <location>
        <begin position="728"/>
        <end position="818"/>
    </location>
</feature>
<dbReference type="SMART" id="SM00028">
    <property type="entry name" value="TPR"/>
    <property type="match status" value="5"/>
</dbReference>
<dbReference type="Gene3D" id="1.25.40.10">
    <property type="entry name" value="Tetratricopeptide repeat domain"/>
    <property type="match status" value="2"/>
</dbReference>
<dbReference type="Proteomes" id="UP000799539">
    <property type="component" value="Unassembled WGS sequence"/>
</dbReference>
<dbReference type="InterPro" id="IPR011990">
    <property type="entry name" value="TPR-like_helical_dom_sf"/>
</dbReference>
<dbReference type="InterPro" id="IPR051722">
    <property type="entry name" value="Endocytosis_PI4K-reg_protein"/>
</dbReference>
<sequence>MSGLVKKVPNPEKGARYVGLLDAALCNGSWDEVPELARKVEKHAPRRKCLTLAARTEAQAASASRRPTSASSTTAISIHGLSEAVPKLLEAISTAEADQPDDAFVARACLAQIHWLQEAPLDALQALPTATPSASASHDAEKGGTATLGWLEVCEVKVAYIRAACLDASGSQSEARASYLASVARTPGYRTPQLRTWTERLLGRACIYNVKKLPSPSIRDLSETYSAFKAWAEFWQRAASSPTSSPAGSLLDVPRRQVWKAYYDLLSTVLQHDLIYSPYSNSPSDAFIFSNTILPQDQRTTVKQRQRSEMHRVETVYESLLLEETKFPKASKSNSEVEEWTTQVVSNWRHFTGLEWTDADLGEGGRNAVSRGTLDILYRAAAKTFHSTAILRQLFTVHAALGEFDLAMHAFHSYVEIIDKAKARAEKTGQQQHGADDSDTAMLTAADAVRLLCRYGDRDQAEKAREVSSIIARWLAQLQPTTGEMTQINGNGNGSGHTRQTSRSMELTLKPGTLAAAYRALGISKAHWAHFTYESAERTSLLSAAADRLRQAQKLDPSSIDTAHALALVLAETRDVSAAVEVVRSALNGSVMLKGQAASQQHHERERQLLSLWHLLALCLSAQDKHDTAAQICDAAYKQFGNSSVLFGEFAKQQSLDPERPVALSRATAGIVDQMEGSEKESILQIRMTHIHLVELMDGSDAAVDLTDSLLGLYSRLFGNPEHVKIAPTRPPQTAATVTPSRLGGTLRSITGSIRPRSTRSRRSSSAGKTTGRQRSLTSTGSAADIRQSAAGQGLGPPISITVTNEDGSPSSKRHHHGHLHLPFHKHQHNGTSTTTSATSIAEAKENVGPTEDNAVAAQVSQESNASPKQPLKAVEHNVPHGDLPPPPGHDEQPPVQDVRLPAPHPASASTLPESHLLPMHERRQKVGVLIKTWLFVAGLYLRADSAEDAENAVERASKLVESLEIEIGGGEDGVNAQRLYEKGWGSSKSIDELWADVWFAKAHIASFRKQPFEAIAAFEQALSYYPDHSAGVIGLSSLLLDIYEQKIPAEEPLPTPQPAASTSGSLINEAQPSLTRPNTATSTDPSRRPSLVSDGRPRQITPRKKDPTPAELNRLAARDRAYMLLSNLTKLGTGWDDSEAWSMLARAHELSSEIGKAKQALWWVVELEDSKPVRPWREVSPGGYTI</sequence>
<evidence type="ECO:0000313" key="5">
    <source>
        <dbReference type="Proteomes" id="UP000799539"/>
    </source>
</evidence>
<dbReference type="InterPro" id="IPR019734">
    <property type="entry name" value="TPR_rpt"/>
</dbReference>
<evidence type="ECO:0000313" key="4">
    <source>
        <dbReference type="EMBL" id="KAF2212059.1"/>
    </source>
</evidence>
<name>A0A6A6FF05_9PEZI</name>
<gene>
    <name evidence="4" type="ORF">CERZMDRAFT_121353</name>
</gene>
<feature type="region of interest" description="Disordered" evidence="3">
    <location>
        <begin position="1051"/>
        <end position="1113"/>
    </location>
</feature>
<evidence type="ECO:0008006" key="6">
    <source>
        <dbReference type="Google" id="ProtNLM"/>
    </source>
</evidence>
<keyword evidence="5" id="KW-1185">Reference proteome</keyword>
<dbReference type="PANTHER" id="PTHR23083:SF464">
    <property type="entry name" value="TETRATRICOPEPTIDE REPEAT DOMAIN 7, ISOFORM A"/>
    <property type="match status" value="1"/>
</dbReference>
<dbReference type="PANTHER" id="PTHR23083">
    <property type="entry name" value="TETRATRICOPEPTIDE REPEAT PROTEIN, TPR"/>
    <property type="match status" value="1"/>
</dbReference>
<organism evidence="4 5">
    <name type="scientific">Cercospora zeae-maydis SCOH1-5</name>
    <dbReference type="NCBI Taxonomy" id="717836"/>
    <lineage>
        <taxon>Eukaryota</taxon>
        <taxon>Fungi</taxon>
        <taxon>Dikarya</taxon>
        <taxon>Ascomycota</taxon>
        <taxon>Pezizomycotina</taxon>
        <taxon>Dothideomycetes</taxon>
        <taxon>Dothideomycetidae</taxon>
        <taxon>Mycosphaerellales</taxon>
        <taxon>Mycosphaerellaceae</taxon>
        <taxon>Cercospora</taxon>
    </lineage>
</organism>
<accession>A0A6A6FF05</accession>